<sequence>MAVQLRAPPTDLAAITAQEAASVFPHFTAATAWTLGNIIRTKLVSLTASTGRPAVISITLANANQPLFFTAVGSGTLPDNDFWVSRKRKVVLRWGCSTWQYRHKMIAKNPKGDPEETLKTFFALGESAGEYAIHGGGFPVKVKGVEGIVGVIVVSGLTMEQDHQVIVESIEEYLGGVGSGQYKE</sequence>
<dbReference type="InterPro" id="IPR010371">
    <property type="entry name" value="YBR137W-like"/>
</dbReference>
<dbReference type="GO" id="GO:0006620">
    <property type="term" value="P:post-translational protein targeting to endoplasmic reticulum membrane"/>
    <property type="evidence" value="ECO:0007669"/>
    <property type="project" value="TreeGrafter"/>
</dbReference>
<dbReference type="PANTHER" id="PTHR28255:SF1">
    <property type="entry name" value="UPF0303 PROTEIN YBR137W"/>
    <property type="match status" value="1"/>
</dbReference>
<dbReference type="Proteomes" id="UP000305948">
    <property type="component" value="Unassembled WGS sequence"/>
</dbReference>
<dbReference type="InterPro" id="IPR038084">
    <property type="entry name" value="PduO/GlcC-like_sf"/>
</dbReference>
<dbReference type="PANTHER" id="PTHR28255">
    <property type="match status" value="1"/>
</dbReference>
<dbReference type="Pfam" id="PF03928">
    <property type="entry name" value="HbpS-like"/>
    <property type="match status" value="1"/>
</dbReference>
<reference evidence="1 2" key="1">
    <citation type="journal article" date="2019" name="Nat. Ecol. Evol.">
        <title>Megaphylogeny resolves global patterns of mushroom evolution.</title>
        <authorList>
            <person name="Varga T."/>
            <person name="Krizsan K."/>
            <person name="Foldi C."/>
            <person name="Dima B."/>
            <person name="Sanchez-Garcia M."/>
            <person name="Sanchez-Ramirez S."/>
            <person name="Szollosi G.J."/>
            <person name="Szarkandi J.G."/>
            <person name="Papp V."/>
            <person name="Albert L."/>
            <person name="Andreopoulos W."/>
            <person name="Angelini C."/>
            <person name="Antonin V."/>
            <person name="Barry K.W."/>
            <person name="Bougher N.L."/>
            <person name="Buchanan P."/>
            <person name="Buyck B."/>
            <person name="Bense V."/>
            <person name="Catcheside P."/>
            <person name="Chovatia M."/>
            <person name="Cooper J."/>
            <person name="Damon W."/>
            <person name="Desjardin D."/>
            <person name="Finy P."/>
            <person name="Geml J."/>
            <person name="Haridas S."/>
            <person name="Hughes K."/>
            <person name="Justo A."/>
            <person name="Karasinski D."/>
            <person name="Kautmanova I."/>
            <person name="Kiss B."/>
            <person name="Kocsube S."/>
            <person name="Kotiranta H."/>
            <person name="LaButti K.M."/>
            <person name="Lechner B.E."/>
            <person name="Liimatainen K."/>
            <person name="Lipzen A."/>
            <person name="Lukacs Z."/>
            <person name="Mihaltcheva S."/>
            <person name="Morgado L.N."/>
            <person name="Niskanen T."/>
            <person name="Noordeloos M.E."/>
            <person name="Ohm R.A."/>
            <person name="Ortiz-Santana B."/>
            <person name="Ovrebo C."/>
            <person name="Racz N."/>
            <person name="Riley R."/>
            <person name="Savchenko A."/>
            <person name="Shiryaev A."/>
            <person name="Soop K."/>
            <person name="Spirin V."/>
            <person name="Szebenyi C."/>
            <person name="Tomsovsky M."/>
            <person name="Tulloss R.E."/>
            <person name="Uehling J."/>
            <person name="Grigoriev I.V."/>
            <person name="Vagvolgyi C."/>
            <person name="Papp T."/>
            <person name="Martin F.M."/>
            <person name="Miettinen O."/>
            <person name="Hibbett D.S."/>
            <person name="Nagy L.G."/>
        </authorList>
    </citation>
    <scope>NUCLEOTIDE SEQUENCE [LARGE SCALE GENOMIC DNA]</scope>
    <source>
        <strain evidence="1 2">OMC1185</strain>
    </source>
</reference>
<dbReference type="OrthoDB" id="2209940at2759"/>
<dbReference type="Gene3D" id="3.30.450.150">
    <property type="entry name" value="Haem-degrading domain"/>
    <property type="match status" value="1"/>
</dbReference>
<evidence type="ECO:0000313" key="1">
    <source>
        <dbReference type="EMBL" id="TFK55850.1"/>
    </source>
</evidence>
<protein>
    <submittedName>
        <fullName evidence="1">DUF336-domain-containing protein</fullName>
    </submittedName>
</protein>
<dbReference type="GO" id="GO:0072380">
    <property type="term" value="C:TRC complex"/>
    <property type="evidence" value="ECO:0007669"/>
    <property type="project" value="TreeGrafter"/>
</dbReference>
<keyword evidence="2" id="KW-1185">Reference proteome</keyword>
<proteinExistence type="predicted"/>
<dbReference type="InterPro" id="IPR005624">
    <property type="entry name" value="PduO/GlcC-like"/>
</dbReference>
<dbReference type="SUPFAM" id="SSF143744">
    <property type="entry name" value="GlcG-like"/>
    <property type="match status" value="1"/>
</dbReference>
<dbReference type="PIRSF" id="PIRSF008757">
    <property type="entry name" value="UCP008757"/>
    <property type="match status" value="1"/>
</dbReference>
<accession>A0A5C3NEU6</accession>
<organism evidence="1 2">
    <name type="scientific">Heliocybe sulcata</name>
    <dbReference type="NCBI Taxonomy" id="5364"/>
    <lineage>
        <taxon>Eukaryota</taxon>
        <taxon>Fungi</taxon>
        <taxon>Dikarya</taxon>
        <taxon>Basidiomycota</taxon>
        <taxon>Agaricomycotina</taxon>
        <taxon>Agaricomycetes</taxon>
        <taxon>Gloeophyllales</taxon>
        <taxon>Gloeophyllaceae</taxon>
        <taxon>Heliocybe</taxon>
    </lineage>
</organism>
<name>A0A5C3NEU6_9AGAM</name>
<gene>
    <name evidence="1" type="ORF">OE88DRAFT_1731490</name>
</gene>
<evidence type="ECO:0000313" key="2">
    <source>
        <dbReference type="Proteomes" id="UP000305948"/>
    </source>
</evidence>
<dbReference type="AlphaFoldDB" id="A0A5C3NEU6"/>
<dbReference type="EMBL" id="ML213504">
    <property type="protein sequence ID" value="TFK55850.1"/>
    <property type="molecule type" value="Genomic_DNA"/>
</dbReference>
<dbReference type="STRING" id="5364.A0A5C3NEU6"/>